<proteinExistence type="predicted"/>
<name>A0AAD5UQ77_9APHY</name>
<dbReference type="AlphaFoldDB" id="A0AAD5UQ77"/>
<feature type="compositionally biased region" description="Polar residues" evidence="1">
    <location>
        <begin position="23"/>
        <end position="32"/>
    </location>
</feature>
<evidence type="ECO:0000313" key="3">
    <source>
        <dbReference type="Proteomes" id="UP001212997"/>
    </source>
</evidence>
<dbReference type="Proteomes" id="UP001212997">
    <property type="component" value="Unassembled WGS sequence"/>
</dbReference>
<gene>
    <name evidence="2" type="ORF">NLI96_g13277</name>
</gene>
<keyword evidence="3" id="KW-1185">Reference proteome</keyword>
<protein>
    <submittedName>
        <fullName evidence="2">Uncharacterized protein</fullName>
    </submittedName>
</protein>
<dbReference type="EMBL" id="JANAWD010001807">
    <property type="protein sequence ID" value="KAJ3472717.1"/>
    <property type="molecule type" value="Genomic_DNA"/>
</dbReference>
<sequence length="289" mass="31245">MITYRHPTGPVTRARGKKLAGVRQNQDPTLSANEISNNESISTHQSGNQLPAQISSDASNLATNPDTTPPRDQISVEGHASAALTAHPNQKDNAPTGSPIQEGFPDPNVDPPVAMSTPAGPRHHAPPDLPAHRRLKSAAELLDAIIEAGESDRDDSESALSYEDLDPTPTEGKFKRKRSSQDEDGSPTHSPVMERYADIPIWDDNDPHSLDRAMAFINEGLAHTDKRDAMPDATAPDHNVPNPASNCMNIPASWLDPASPSPPRQRSIHIDTPVPTISRNKTPQYDAYS</sequence>
<reference evidence="2" key="1">
    <citation type="submission" date="2022-07" db="EMBL/GenBank/DDBJ databases">
        <title>Genome Sequence of Physisporinus lineatus.</title>
        <authorList>
            <person name="Buettner E."/>
        </authorList>
    </citation>
    <scope>NUCLEOTIDE SEQUENCE</scope>
    <source>
        <strain evidence="2">VT162</strain>
    </source>
</reference>
<organism evidence="2 3">
    <name type="scientific">Meripilus lineatus</name>
    <dbReference type="NCBI Taxonomy" id="2056292"/>
    <lineage>
        <taxon>Eukaryota</taxon>
        <taxon>Fungi</taxon>
        <taxon>Dikarya</taxon>
        <taxon>Basidiomycota</taxon>
        <taxon>Agaricomycotina</taxon>
        <taxon>Agaricomycetes</taxon>
        <taxon>Polyporales</taxon>
        <taxon>Meripilaceae</taxon>
        <taxon>Meripilus</taxon>
    </lineage>
</organism>
<accession>A0AAD5UQ77</accession>
<feature type="compositionally biased region" description="Polar residues" evidence="1">
    <location>
        <begin position="87"/>
        <end position="99"/>
    </location>
</feature>
<feature type="region of interest" description="Disordered" evidence="1">
    <location>
        <begin position="227"/>
        <end position="289"/>
    </location>
</feature>
<feature type="compositionally biased region" description="Polar residues" evidence="1">
    <location>
        <begin position="43"/>
        <end position="66"/>
    </location>
</feature>
<evidence type="ECO:0000313" key="2">
    <source>
        <dbReference type="EMBL" id="KAJ3472717.1"/>
    </source>
</evidence>
<feature type="region of interest" description="Disordered" evidence="1">
    <location>
        <begin position="1"/>
        <end position="192"/>
    </location>
</feature>
<evidence type="ECO:0000256" key="1">
    <source>
        <dbReference type="SAM" id="MobiDB-lite"/>
    </source>
</evidence>
<comment type="caution">
    <text evidence="2">The sequence shown here is derived from an EMBL/GenBank/DDBJ whole genome shotgun (WGS) entry which is preliminary data.</text>
</comment>
<feature type="compositionally biased region" description="Low complexity" evidence="1">
    <location>
        <begin position="33"/>
        <end position="42"/>
    </location>
</feature>